<keyword evidence="4" id="KW-0418">Kinase</keyword>
<name>A0ABV7A746_9BACI</name>
<dbReference type="Proteomes" id="UP001595387">
    <property type="component" value="Unassembled WGS sequence"/>
</dbReference>
<accession>A0ABV7A746</accession>
<dbReference type="InterPro" id="IPR004147">
    <property type="entry name" value="ABC1_dom"/>
</dbReference>
<keyword evidence="5" id="KW-1185">Reference proteome</keyword>
<evidence type="ECO:0000259" key="3">
    <source>
        <dbReference type="Pfam" id="PF03109"/>
    </source>
</evidence>
<dbReference type="CDD" id="cd05121">
    <property type="entry name" value="ABC1_ADCK3-like"/>
    <property type="match status" value="1"/>
</dbReference>
<dbReference type="InterPro" id="IPR011009">
    <property type="entry name" value="Kinase-like_dom_sf"/>
</dbReference>
<comment type="similarity">
    <text evidence="1">Belongs to the protein kinase superfamily. ADCK protein kinase family.</text>
</comment>
<keyword evidence="2" id="KW-0472">Membrane</keyword>
<evidence type="ECO:0000256" key="2">
    <source>
        <dbReference type="SAM" id="Phobius"/>
    </source>
</evidence>
<feature type="domain" description="ABC1 atypical kinase-like" evidence="3">
    <location>
        <begin position="95"/>
        <end position="339"/>
    </location>
</feature>
<dbReference type="Pfam" id="PF03109">
    <property type="entry name" value="ABC1"/>
    <property type="match status" value="1"/>
</dbReference>
<comment type="caution">
    <text evidence="4">The sequence shown here is derived from an EMBL/GenBank/DDBJ whole genome shotgun (WGS) entry which is preliminary data.</text>
</comment>
<dbReference type="PANTHER" id="PTHR10566:SF113">
    <property type="entry name" value="PROTEIN ACTIVITY OF BC1 COMPLEX KINASE 7, CHLOROPLASTIC"/>
    <property type="match status" value="1"/>
</dbReference>
<keyword evidence="2" id="KW-1133">Transmembrane helix</keyword>
<keyword evidence="2" id="KW-0812">Transmembrane</keyword>
<dbReference type="Gene3D" id="1.10.510.10">
    <property type="entry name" value="Transferase(Phosphotransferase) domain 1"/>
    <property type="match status" value="1"/>
</dbReference>
<gene>
    <name evidence="4" type="ORF">ACFODW_10200</name>
</gene>
<evidence type="ECO:0000313" key="5">
    <source>
        <dbReference type="Proteomes" id="UP001595387"/>
    </source>
</evidence>
<dbReference type="InterPro" id="IPR050154">
    <property type="entry name" value="UbiB_kinase"/>
</dbReference>
<feature type="transmembrane region" description="Helical" evidence="2">
    <location>
        <begin position="500"/>
        <end position="522"/>
    </location>
</feature>
<dbReference type="RefSeq" id="WP_390306302.1">
    <property type="nucleotide sequence ID" value="NZ_JBHRRZ010000016.1"/>
</dbReference>
<evidence type="ECO:0000256" key="1">
    <source>
        <dbReference type="ARBA" id="ARBA00009670"/>
    </source>
</evidence>
<keyword evidence="4" id="KW-0808">Transferase</keyword>
<organism evidence="4 5">
    <name type="scientific">Virgibacillus sediminis</name>
    <dbReference type="NCBI Taxonomy" id="202260"/>
    <lineage>
        <taxon>Bacteria</taxon>
        <taxon>Bacillati</taxon>
        <taxon>Bacillota</taxon>
        <taxon>Bacilli</taxon>
        <taxon>Bacillales</taxon>
        <taxon>Bacillaceae</taxon>
        <taxon>Virgibacillus</taxon>
    </lineage>
</organism>
<sequence>MFRRRIRHLQRYREIVIAFSRNGFGFLVKELGLHKLVSIPKRLITNTREEVHTLTIGERIRKFLEDMGPSFIKLGQIASTRRDLIPEDIIRELEKLQEDVPPFSYEEVEEIIGRELNASIHDLFLEFDEIPLAAASIGQVHRAVLYSGQEVAVKVQRPDIQQNVQTDLEILHHLAKLAEHRMKWAARYHVTDIVQEFSDSLLAELDYTREGRNAHKIAHQFRKDTKVRIPAVYWEYTTEKVLTMEYLEGTKLDEVENLMSGGFTPKLLAERLVHSVLHQILMEGFFHADPHPGNVKARGDNTVVLIDFGMVGRLTPEMKDNFSALIVAMMRQENDAIIKAIYRMGLVPDDIDIRKLRLDVDRLKEKYYDVPFSQVSIGEAVNDLFSVASKHRIEIPADLSLVGKTLLTLEGTVERLDPDISIVKIAEPFGRKLLKERLHPKRVAGDVYHQLDDYKDIVADFPEHIEELYAIIRKRKVPVEISFSKVEGFLKRLIQISNRLSFSIVLLSFSIIMAGLIIGSSIGGQSTYIWNLPVIEIGFVVAILMFIWLIYSIFKSGRF</sequence>
<dbReference type="EMBL" id="JBHRRZ010000016">
    <property type="protein sequence ID" value="MFC2948708.1"/>
    <property type="molecule type" value="Genomic_DNA"/>
</dbReference>
<feature type="transmembrane region" description="Helical" evidence="2">
    <location>
        <begin position="528"/>
        <end position="554"/>
    </location>
</feature>
<protein>
    <submittedName>
        <fullName evidence="4">ABC1 kinase family protein</fullName>
    </submittedName>
</protein>
<reference evidence="5" key="1">
    <citation type="journal article" date="2019" name="Int. J. Syst. Evol. Microbiol.">
        <title>The Global Catalogue of Microorganisms (GCM) 10K type strain sequencing project: providing services to taxonomists for standard genome sequencing and annotation.</title>
        <authorList>
            <consortium name="The Broad Institute Genomics Platform"/>
            <consortium name="The Broad Institute Genome Sequencing Center for Infectious Disease"/>
            <person name="Wu L."/>
            <person name="Ma J."/>
        </authorList>
    </citation>
    <scope>NUCLEOTIDE SEQUENCE [LARGE SCALE GENOMIC DNA]</scope>
    <source>
        <strain evidence="5">KCTC 13193</strain>
    </source>
</reference>
<proteinExistence type="inferred from homology"/>
<dbReference type="GO" id="GO:0016301">
    <property type="term" value="F:kinase activity"/>
    <property type="evidence" value="ECO:0007669"/>
    <property type="project" value="UniProtKB-KW"/>
</dbReference>
<dbReference type="SUPFAM" id="SSF56112">
    <property type="entry name" value="Protein kinase-like (PK-like)"/>
    <property type="match status" value="1"/>
</dbReference>
<evidence type="ECO:0000313" key="4">
    <source>
        <dbReference type="EMBL" id="MFC2948708.1"/>
    </source>
</evidence>
<dbReference type="PANTHER" id="PTHR10566">
    <property type="entry name" value="CHAPERONE-ACTIVITY OF BC1 COMPLEX CABC1 -RELATED"/>
    <property type="match status" value="1"/>
</dbReference>